<dbReference type="HOGENOM" id="CLU_062455_0_0_1"/>
<organism evidence="2 3">
    <name type="scientific">Sphaerulina musiva (strain SO2202)</name>
    <name type="common">Poplar stem canker fungus</name>
    <name type="synonym">Septoria musiva</name>
    <dbReference type="NCBI Taxonomy" id="692275"/>
    <lineage>
        <taxon>Eukaryota</taxon>
        <taxon>Fungi</taxon>
        <taxon>Dikarya</taxon>
        <taxon>Ascomycota</taxon>
        <taxon>Pezizomycotina</taxon>
        <taxon>Dothideomycetes</taxon>
        <taxon>Dothideomycetidae</taxon>
        <taxon>Mycosphaerellales</taxon>
        <taxon>Mycosphaerellaceae</taxon>
        <taxon>Sphaerulina</taxon>
    </lineage>
</organism>
<gene>
    <name evidence="2" type="ORF">SEPMUDRAFT_150039</name>
</gene>
<dbReference type="OrthoDB" id="5420711at2759"/>
<dbReference type="OMA" id="EGGFGEW"/>
<dbReference type="AlphaFoldDB" id="M3D0C9"/>
<keyword evidence="3" id="KW-1185">Reference proteome</keyword>
<reference evidence="2 3" key="1">
    <citation type="journal article" date="2012" name="PLoS Pathog.">
        <title>Diverse lifestyles and strategies of plant pathogenesis encoded in the genomes of eighteen Dothideomycetes fungi.</title>
        <authorList>
            <person name="Ohm R.A."/>
            <person name="Feau N."/>
            <person name="Henrissat B."/>
            <person name="Schoch C.L."/>
            <person name="Horwitz B.A."/>
            <person name="Barry K.W."/>
            <person name="Condon B.J."/>
            <person name="Copeland A.C."/>
            <person name="Dhillon B."/>
            <person name="Glaser F."/>
            <person name="Hesse C.N."/>
            <person name="Kosti I."/>
            <person name="LaButti K."/>
            <person name="Lindquist E.A."/>
            <person name="Lucas S."/>
            <person name="Salamov A.A."/>
            <person name="Bradshaw R.E."/>
            <person name="Ciuffetti L."/>
            <person name="Hamelin R.C."/>
            <person name="Kema G.H.J."/>
            <person name="Lawrence C."/>
            <person name="Scott J.A."/>
            <person name="Spatafora J.W."/>
            <person name="Turgeon B.G."/>
            <person name="de Wit P.J.G.M."/>
            <person name="Zhong S."/>
            <person name="Goodwin S.B."/>
            <person name="Grigoriev I.V."/>
        </authorList>
    </citation>
    <scope>NUCLEOTIDE SEQUENCE [LARGE SCALE GENOMIC DNA]</scope>
    <source>
        <strain evidence="2 3">SO2202</strain>
    </source>
</reference>
<dbReference type="EMBL" id="KB456266">
    <property type="protein sequence ID" value="EMF10988.1"/>
    <property type="molecule type" value="Genomic_DNA"/>
</dbReference>
<evidence type="ECO:0000313" key="2">
    <source>
        <dbReference type="EMBL" id="EMF10988.1"/>
    </source>
</evidence>
<sequence length="406" mass="45893">MNLKEVLNWTPSQHVITTSSISGPFNACRGDLDGPHRASLLISHTSCREHHETFANNSDPPAHRSSSPNDHRILHPSVLPTMSSTSVAEHPPRHPTASPFLRLPTELRLQIYSLLLFPRQSTDLLCSWDKLDASAVDAVDYDQWGIQDGVVTPDPLNHPTLRIRSVDPTKYQTRFANRPHTRTSYSVRADRFANRCMATTYHCVNVPHIGDNLAILRTNRQIHAEAAELMYSSYTFDFDTHIEAIIPFLRDLTPLARSYVKNIRLTKRALAYIKEFDRCEWENAWRYLTNAENNINIRRLELAVIAGRPGDNGWDGVATYSAADFNLLKTQEGMEWLQYVEEIGPVQELEVQAIVEHCPSITSSNAMASYVRFSASVEAGFAEYLRGRLLAPEAQRRLAGSEPCWA</sequence>
<accession>M3D0C9</accession>
<feature type="compositionally biased region" description="Polar residues" evidence="1">
    <location>
        <begin position="54"/>
        <end position="68"/>
    </location>
</feature>
<protein>
    <submittedName>
        <fullName evidence="2">Uncharacterized protein</fullName>
    </submittedName>
</protein>
<feature type="region of interest" description="Disordered" evidence="1">
    <location>
        <begin position="52"/>
        <end position="77"/>
    </location>
</feature>
<dbReference type="eggNOG" id="ENOG502SR19">
    <property type="taxonomic scope" value="Eukaryota"/>
</dbReference>
<name>M3D0C9_SPHMS</name>
<dbReference type="Proteomes" id="UP000016931">
    <property type="component" value="Unassembled WGS sequence"/>
</dbReference>
<evidence type="ECO:0000313" key="3">
    <source>
        <dbReference type="Proteomes" id="UP000016931"/>
    </source>
</evidence>
<evidence type="ECO:0000256" key="1">
    <source>
        <dbReference type="SAM" id="MobiDB-lite"/>
    </source>
</evidence>
<dbReference type="RefSeq" id="XP_016759109.1">
    <property type="nucleotide sequence ID" value="XM_016905927.1"/>
</dbReference>
<proteinExistence type="predicted"/>
<dbReference type="GeneID" id="27903064"/>
<dbReference type="PANTHER" id="PTHR38790">
    <property type="entry name" value="2EXR DOMAIN-CONTAINING PROTEIN-RELATED"/>
    <property type="match status" value="1"/>
</dbReference>